<dbReference type="KEGG" id="acy:Anacy_5363"/>
<gene>
    <name evidence="5" type="ordered locus">Anacy_5363</name>
</gene>
<sequence>MFNPGLIIKNRYRVIKQIGQGGFGKTFEIDDRGKIKVLKVLDLKNFSNSSQRQTALSLFMREASVLMQLNHPGIPKVDNDGYFIWTHSTDEQYYCLVMEKIHGENLKDWMHKRNMQPINQDLAVDWLNQLLIILNYLHQNQYFHRDIKPANIIIKPDGKLVLIDFGAVREITYTLLHKLAASHDITILISPEGYTPQEQINGKALPQSDLFALGRTMVFLLTGLIPAQLPQEEVNDELIWRNKAPQISSEFADLIDNLIAVYPQDRPSNIEEIKKTLSNLIVLEKRQENYFLNKIKHSKLNNIYNIRLLYTMASQVLITSIVIGIRSLGWLHFWELKAFDQFLSLRPLENKDDRILLVTAGESEISKYKYPLPDEILLKVLQTLESYQPEVIGLNIYRDFPIKNDAKLLLPQWQNNQKLITTCFVSGKNSPEAPGISPPFGVPEARISFNDGIEDADGIYRRNLLFLPLVSSSKCSTRQSLSFVLAERYLQAQGIYAQTTADGYLQLGNAIFKPLKLTPGMYLKSQLGGEQILLNFRQTKNIADTVSISELLEGKVKSNLVKGRIVLIGMTDQNAPKFKVPDINKVFSDGEISALTMQAHMTSQILSTVIDHRILLSVWTQWSEIAWIHGWSILGSLLAWHFRSWLELYIGICSLISILYILCYIIFSQGFLIPLLPSALGLISTSLAGLLLKNSTNKAVNFSSLVIGK</sequence>
<evidence type="ECO:0000256" key="2">
    <source>
        <dbReference type="ARBA" id="ARBA00022840"/>
    </source>
</evidence>
<dbReference type="CDD" id="cd14014">
    <property type="entry name" value="STKc_PknB_like"/>
    <property type="match status" value="1"/>
</dbReference>
<evidence type="ECO:0000256" key="1">
    <source>
        <dbReference type="ARBA" id="ARBA00022741"/>
    </source>
</evidence>
<dbReference type="Pfam" id="PF00069">
    <property type="entry name" value="Pkinase"/>
    <property type="match status" value="1"/>
</dbReference>
<dbReference type="SUPFAM" id="SSF56112">
    <property type="entry name" value="Protein kinase-like (PK-like)"/>
    <property type="match status" value="1"/>
</dbReference>
<keyword evidence="3" id="KW-0472">Membrane</keyword>
<dbReference type="EMBL" id="CP003659">
    <property type="protein sequence ID" value="AFZ60684.1"/>
    <property type="molecule type" value="Genomic_DNA"/>
</dbReference>
<dbReference type="SMART" id="SM01080">
    <property type="entry name" value="CHASE2"/>
    <property type="match status" value="1"/>
</dbReference>
<dbReference type="PROSITE" id="PS50011">
    <property type="entry name" value="PROTEIN_KINASE_DOM"/>
    <property type="match status" value="1"/>
</dbReference>
<keyword evidence="2" id="KW-0067">ATP-binding</keyword>
<keyword evidence="5" id="KW-0808">Transferase</keyword>
<organism evidence="5 6">
    <name type="scientific">Anabaena cylindrica (strain ATCC 27899 / PCC 7122)</name>
    <dbReference type="NCBI Taxonomy" id="272123"/>
    <lineage>
        <taxon>Bacteria</taxon>
        <taxon>Bacillati</taxon>
        <taxon>Cyanobacteriota</taxon>
        <taxon>Cyanophyceae</taxon>
        <taxon>Nostocales</taxon>
        <taxon>Nostocaceae</taxon>
        <taxon>Anabaena</taxon>
    </lineage>
</organism>
<dbReference type="InterPro" id="IPR008271">
    <property type="entry name" value="Ser/Thr_kinase_AS"/>
</dbReference>
<evidence type="ECO:0000313" key="5">
    <source>
        <dbReference type="EMBL" id="AFZ60684.1"/>
    </source>
</evidence>
<protein>
    <submittedName>
        <fullName evidence="5">Serine/threonine protein kinase with Chase2 sensor</fullName>
    </submittedName>
</protein>
<dbReference type="InterPro" id="IPR011009">
    <property type="entry name" value="Kinase-like_dom_sf"/>
</dbReference>
<dbReference type="InterPro" id="IPR000719">
    <property type="entry name" value="Prot_kinase_dom"/>
</dbReference>
<keyword evidence="5" id="KW-0418">Kinase</keyword>
<reference evidence="6" key="1">
    <citation type="journal article" date="2013" name="Proc. Natl. Acad. Sci. U.S.A.">
        <title>Improving the coverage of the cyanobacterial phylum using diversity-driven genome sequencing.</title>
        <authorList>
            <person name="Shih P.M."/>
            <person name="Wu D."/>
            <person name="Latifi A."/>
            <person name="Axen S.D."/>
            <person name="Fewer D.P."/>
            <person name="Talla E."/>
            <person name="Calteau A."/>
            <person name="Cai F."/>
            <person name="Tandeau de Marsac N."/>
            <person name="Rippka R."/>
            <person name="Herdman M."/>
            <person name="Sivonen K."/>
            <person name="Coursin T."/>
            <person name="Laurent T."/>
            <person name="Goodwin L."/>
            <person name="Nolan M."/>
            <person name="Davenport K.W."/>
            <person name="Han C.S."/>
            <person name="Rubin E.M."/>
            <person name="Eisen J.A."/>
            <person name="Woyke T."/>
            <person name="Gugger M."/>
            <person name="Kerfeld C.A."/>
        </authorList>
    </citation>
    <scope>NUCLEOTIDE SEQUENCE [LARGE SCALE GENOMIC DNA]</scope>
    <source>
        <strain evidence="6">ATCC 27899 / PCC 7122</strain>
    </source>
</reference>
<dbReference type="GO" id="GO:0004674">
    <property type="term" value="F:protein serine/threonine kinase activity"/>
    <property type="evidence" value="ECO:0007669"/>
    <property type="project" value="UniProtKB-KW"/>
</dbReference>
<keyword evidence="3" id="KW-1133">Transmembrane helix</keyword>
<keyword evidence="6" id="KW-1185">Reference proteome</keyword>
<dbReference type="RefSeq" id="WP_015217296.1">
    <property type="nucleotide sequence ID" value="NC_019771.1"/>
</dbReference>
<evidence type="ECO:0000313" key="6">
    <source>
        <dbReference type="Proteomes" id="UP000010474"/>
    </source>
</evidence>
<dbReference type="PANTHER" id="PTHR24363:SF7">
    <property type="entry name" value="SERINE_THREONINE-PROTEIN KINASE-LIKE PROTEIN E"/>
    <property type="match status" value="1"/>
</dbReference>
<dbReference type="Pfam" id="PF05226">
    <property type="entry name" value="CHASE2"/>
    <property type="match status" value="1"/>
</dbReference>
<dbReference type="HOGENOM" id="CLU_389168_0_0_3"/>
<dbReference type="OrthoDB" id="428645at2"/>
<feature type="domain" description="Protein kinase" evidence="4">
    <location>
        <begin position="12"/>
        <end position="281"/>
    </location>
</feature>
<proteinExistence type="predicted"/>
<dbReference type="SMART" id="SM00220">
    <property type="entry name" value="S_TKc"/>
    <property type="match status" value="1"/>
</dbReference>
<dbReference type="PANTHER" id="PTHR24363">
    <property type="entry name" value="SERINE/THREONINE PROTEIN KINASE"/>
    <property type="match status" value="1"/>
</dbReference>
<keyword evidence="1" id="KW-0547">Nucleotide-binding</keyword>
<feature type="transmembrane region" description="Helical" evidence="3">
    <location>
        <begin position="673"/>
        <end position="692"/>
    </location>
</feature>
<name>K9ZPH7_ANACC</name>
<accession>K9ZPH7</accession>
<evidence type="ECO:0000256" key="3">
    <source>
        <dbReference type="SAM" id="Phobius"/>
    </source>
</evidence>
<dbReference type="GO" id="GO:0005524">
    <property type="term" value="F:ATP binding"/>
    <property type="evidence" value="ECO:0007669"/>
    <property type="project" value="UniProtKB-KW"/>
</dbReference>
<dbReference type="PROSITE" id="PS00108">
    <property type="entry name" value="PROTEIN_KINASE_ST"/>
    <property type="match status" value="1"/>
</dbReference>
<dbReference type="Proteomes" id="UP000010474">
    <property type="component" value="Chromosome"/>
</dbReference>
<dbReference type="eggNOG" id="COG0515">
    <property type="taxonomic scope" value="Bacteria"/>
</dbReference>
<dbReference type="eggNOG" id="COG4252">
    <property type="taxonomic scope" value="Bacteria"/>
</dbReference>
<dbReference type="InterPro" id="IPR007890">
    <property type="entry name" value="CHASE2"/>
</dbReference>
<keyword evidence="5" id="KW-0723">Serine/threonine-protein kinase</keyword>
<evidence type="ECO:0000259" key="4">
    <source>
        <dbReference type="PROSITE" id="PS50011"/>
    </source>
</evidence>
<keyword evidence="3" id="KW-0812">Transmembrane</keyword>
<feature type="transmembrane region" description="Helical" evidence="3">
    <location>
        <begin position="648"/>
        <end position="667"/>
    </location>
</feature>
<dbReference type="Gene3D" id="1.10.510.10">
    <property type="entry name" value="Transferase(Phosphotransferase) domain 1"/>
    <property type="match status" value="1"/>
</dbReference>
<dbReference type="STRING" id="272123.Anacy_5363"/>
<dbReference type="AlphaFoldDB" id="K9ZPH7"/>
<dbReference type="PATRIC" id="fig|272123.3.peg.5817"/>